<name>A0AAE3YG50_9MICC</name>
<feature type="transmembrane region" description="Helical" evidence="12">
    <location>
        <begin position="133"/>
        <end position="154"/>
    </location>
</feature>
<evidence type="ECO:0000256" key="11">
    <source>
        <dbReference type="ARBA" id="ARBA00023444"/>
    </source>
</evidence>
<feature type="transmembrane region" description="Helical" evidence="12">
    <location>
        <begin position="243"/>
        <end position="260"/>
    </location>
</feature>
<reference evidence="13" key="1">
    <citation type="submission" date="2023-07" db="EMBL/GenBank/DDBJ databases">
        <title>Sequencing the genomes of 1000 actinobacteria strains.</title>
        <authorList>
            <person name="Klenk H.-P."/>
        </authorList>
    </citation>
    <scope>NUCLEOTIDE SEQUENCE</scope>
    <source>
        <strain evidence="13">DSM 13988</strain>
    </source>
</reference>
<keyword evidence="8" id="KW-0350">Heme biosynthesis</keyword>
<accession>A0AAE3YG50</accession>
<evidence type="ECO:0000256" key="1">
    <source>
        <dbReference type="ARBA" id="ARBA00004141"/>
    </source>
</evidence>
<evidence type="ECO:0000256" key="3">
    <source>
        <dbReference type="ARBA" id="ARBA00022692"/>
    </source>
</evidence>
<feature type="transmembrane region" description="Helical" evidence="12">
    <location>
        <begin position="175"/>
        <end position="193"/>
    </location>
</feature>
<dbReference type="InterPro" id="IPR003780">
    <property type="entry name" value="COX15/CtaA_fam"/>
</dbReference>
<gene>
    <name evidence="13" type="ORF">J2S35_000091</name>
</gene>
<evidence type="ECO:0000256" key="7">
    <source>
        <dbReference type="ARBA" id="ARBA00023004"/>
    </source>
</evidence>
<comment type="caution">
    <text evidence="13">The sequence shown here is derived from an EMBL/GenBank/DDBJ whole genome shotgun (WGS) entry which is preliminary data.</text>
</comment>
<keyword evidence="6" id="KW-0560">Oxidoreductase</keyword>
<comment type="pathway">
    <text evidence="11">Porphyrin-containing compound metabolism.</text>
</comment>
<feature type="transmembrane region" description="Helical" evidence="12">
    <location>
        <begin position="24"/>
        <end position="46"/>
    </location>
</feature>
<dbReference type="GO" id="GO:0046872">
    <property type="term" value="F:metal ion binding"/>
    <property type="evidence" value="ECO:0007669"/>
    <property type="project" value="UniProtKB-KW"/>
</dbReference>
<evidence type="ECO:0000256" key="10">
    <source>
        <dbReference type="ARBA" id="ARBA00023157"/>
    </source>
</evidence>
<evidence type="ECO:0000256" key="12">
    <source>
        <dbReference type="SAM" id="Phobius"/>
    </source>
</evidence>
<dbReference type="GO" id="GO:0006784">
    <property type="term" value="P:heme A biosynthetic process"/>
    <property type="evidence" value="ECO:0007669"/>
    <property type="project" value="InterPro"/>
</dbReference>
<protein>
    <submittedName>
        <fullName evidence="13">Cytochrome c oxidase assembly protein subunit 15</fullName>
    </submittedName>
</protein>
<keyword evidence="3 12" id="KW-0812">Transmembrane</keyword>
<feature type="transmembrane region" description="Helical" evidence="12">
    <location>
        <begin position="266"/>
        <end position="287"/>
    </location>
</feature>
<evidence type="ECO:0000256" key="8">
    <source>
        <dbReference type="ARBA" id="ARBA00023133"/>
    </source>
</evidence>
<keyword evidence="14" id="KW-1185">Reference proteome</keyword>
<dbReference type="PANTHER" id="PTHR35457:SF1">
    <property type="entry name" value="HEME A SYNTHASE"/>
    <property type="match status" value="1"/>
</dbReference>
<evidence type="ECO:0000256" key="2">
    <source>
        <dbReference type="ARBA" id="ARBA00022475"/>
    </source>
</evidence>
<keyword evidence="2" id="KW-1003">Cell membrane</keyword>
<dbReference type="EMBL" id="JAVDUI010000001">
    <property type="protein sequence ID" value="MDR6891151.1"/>
    <property type="molecule type" value="Genomic_DNA"/>
</dbReference>
<keyword evidence="10" id="KW-1015">Disulfide bond</keyword>
<feature type="transmembrane region" description="Helical" evidence="12">
    <location>
        <begin position="106"/>
        <end position="127"/>
    </location>
</feature>
<evidence type="ECO:0000256" key="4">
    <source>
        <dbReference type="ARBA" id="ARBA00022723"/>
    </source>
</evidence>
<organism evidence="13 14">
    <name type="scientific">Falsarthrobacter nasiphocae</name>
    <dbReference type="NCBI Taxonomy" id="189863"/>
    <lineage>
        <taxon>Bacteria</taxon>
        <taxon>Bacillati</taxon>
        <taxon>Actinomycetota</taxon>
        <taxon>Actinomycetes</taxon>
        <taxon>Micrococcales</taxon>
        <taxon>Micrococcaceae</taxon>
        <taxon>Falsarthrobacter</taxon>
    </lineage>
</organism>
<evidence type="ECO:0000313" key="14">
    <source>
        <dbReference type="Proteomes" id="UP001247307"/>
    </source>
</evidence>
<keyword evidence="7" id="KW-0408">Iron</keyword>
<dbReference type="Pfam" id="PF02628">
    <property type="entry name" value="COX15-CtaA"/>
    <property type="match status" value="1"/>
</dbReference>
<proteinExistence type="predicted"/>
<dbReference type="PANTHER" id="PTHR35457">
    <property type="entry name" value="HEME A SYNTHASE"/>
    <property type="match status" value="1"/>
</dbReference>
<evidence type="ECO:0000256" key="5">
    <source>
        <dbReference type="ARBA" id="ARBA00022989"/>
    </source>
</evidence>
<keyword evidence="9 12" id="KW-0472">Membrane</keyword>
<keyword evidence="5 12" id="KW-1133">Transmembrane helix</keyword>
<dbReference type="AlphaFoldDB" id="A0AAE3YG50"/>
<evidence type="ECO:0000313" key="13">
    <source>
        <dbReference type="EMBL" id="MDR6891151.1"/>
    </source>
</evidence>
<dbReference type="GO" id="GO:0016491">
    <property type="term" value="F:oxidoreductase activity"/>
    <property type="evidence" value="ECO:0007669"/>
    <property type="project" value="UniProtKB-KW"/>
</dbReference>
<dbReference type="Proteomes" id="UP001247307">
    <property type="component" value="Unassembled WGS sequence"/>
</dbReference>
<dbReference type="GO" id="GO:0016020">
    <property type="term" value="C:membrane"/>
    <property type="evidence" value="ECO:0007669"/>
    <property type="project" value="UniProtKB-SubCell"/>
</dbReference>
<feature type="transmembrane region" description="Helical" evidence="12">
    <location>
        <begin position="80"/>
        <end position="99"/>
    </location>
</feature>
<dbReference type="RefSeq" id="WP_309848612.1">
    <property type="nucleotide sequence ID" value="NZ_BAAAIU010000004.1"/>
</dbReference>
<sequence>MTTQSRTIAPALMPAEITGYTRKVAIAALASQMLIVLTGGLVRLTASGLGCSTWPRCSADALTATPELGIHSYIEFGNRLLTFVLLAVAILSVLAVWRVGRRDLRLLSLSLLLFVPLQALVGMVTVLTHLNPWVVSVHFLVSMPLVMWATQFCARVHGAPRFATDVTSVRLGRTAGVLTFAILVAGTILTGSGPHAGDHGAARTGLDPQVVTPFHSVLIYAIVAVLVVLLLRLTRQGSPAAGTVWLALGVVLAQGVIGYIQHFTGLPIPVVAAHMLGSTAVVAAVTFMNHSVSSASDDAPAAS</sequence>
<keyword evidence="4" id="KW-0479">Metal-binding</keyword>
<evidence type="ECO:0000256" key="9">
    <source>
        <dbReference type="ARBA" id="ARBA00023136"/>
    </source>
</evidence>
<comment type="subcellular location">
    <subcellularLocation>
        <location evidence="1">Membrane</location>
        <topology evidence="1">Multi-pass membrane protein</topology>
    </subcellularLocation>
</comment>
<evidence type="ECO:0000256" key="6">
    <source>
        <dbReference type="ARBA" id="ARBA00023002"/>
    </source>
</evidence>
<feature type="transmembrane region" description="Helical" evidence="12">
    <location>
        <begin position="213"/>
        <end position="231"/>
    </location>
</feature>
<dbReference type="InterPro" id="IPR050450">
    <property type="entry name" value="COX15/CtaA_HemeA_synthase"/>
</dbReference>